<evidence type="ECO:0000256" key="1">
    <source>
        <dbReference type="SAM" id="MobiDB-lite"/>
    </source>
</evidence>
<reference evidence="2 3" key="1">
    <citation type="submission" date="2024-01" db="EMBL/GenBank/DDBJ databases">
        <title>Genome assemblies of Stephania.</title>
        <authorList>
            <person name="Yang L."/>
        </authorList>
    </citation>
    <scope>NUCLEOTIDE SEQUENCE [LARGE SCALE GENOMIC DNA]</scope>
    <source>
        <strain evidence="2">JXDWG</strain>
        <tissue evidence="2">Leaf</tissue>
    </source>
</reference>
<keyword evidence="3" id="KW-1185">Reference proteome</keyword>
<organism evidence="2 3">
    <name type="scientific">Stephania cephalantha</name>
    <dbReference type="NCBI Taxonomy" id="152367"/>
    <lineage>
        <taxon>Eukaryota</taxon>
        <taxon>Viridiplantae</taxon>
        <taxon>Streptophyta</taxon>
        <taxon>Embryophyta</taxon>
        <taxon>Tracheophyta</taxon>
        <taxon>Spermatophyta</taxon>
        <taxon>Magnoliopsida</taxon>
        <taxon>Ranunculales</taxon>
        <taxon>Menispermaceae</taxon>
        <taxon>Menispermoideae</taxon>
        <taxon>Cissampelideae</taxon>
        <taxon>Stephania</taxon>
    </lineage>
</organism>
<sequence>MASSGMMVVNGEKDDEGQKRKYMKRAASMNQATSPSGGSKHCVCVCAPTTHAGSFKCRLHRV</sequence>
<proteinExistence type="predicted"/>
<dbReference type="EMBL" id="JBBNAG010000009">
    <property type="protein sequence ID" value="KAK9104007.1"/>
    <property type="molecule type" value="Genomic_DNA"/>
</dbReference>
<name>A0AAP0HZP9_9MAGN</name>
<comment type="caution">
    <text evidence="2">The sequence shown here is derived from an EMBL/GenBank/DDBJ whole genome shotgun (WGS) entry which is preliminary data.</text>
</comment>
<feature type="compositionally biased region" description="Polar residues" evidence="1">
    <location>
        <begin position="28"/>
        <end position="37"/>
    </location>
</feature>
<evidence type="ECO:0000313" key="3">
    <source>
        <dbReference type="Proteomes" id="UP001419268"/>
    </source>
</evidence>
<accession>A0AAP0HZP9</accession>
<dbReference type="PANTHER" id="PTHR33132">
    <property type="entry name" value="OSJNBB0118P14.9 PROTEIN"/>
    <property type="match status" value="1"/>
</dbReference>
<evidence type="ECO:0000313" key="2">
    <source>
        <dbReference type="EMBL" id="KAK9104007.1"/>
    </source>
</evidence>
<gene>
    <name evidence="2" type="ORF">Scep_020851</name>
</gene>
<protein>
    <submittedName>
        <fullName evidence="2">Uncharacterized protein</fullName>
    </submittedName>
</protein>
<feature type="region of interest" description="Disordered" evidence="1">
    <location>
        <begin position="1"/>
        <end position="39"/>
    </location>
</feature>
<dbReference type="PANTHER" id="PTHR33132:SF145">
    <property type="entry name" value="OS04G0403900 PROTEIN"/>
    <property type="match status" value="1"/>
</dbReference>
<dbReference type="Proteomes" id="UP001419268">
    <property type="component" value="Unassembled WGS sequence"/>
</dbReference>
<dbReference type="AlphaFoldDB" id="A0AAP0HZP9"/>